<dbReference type="RefSeq" id="XP_062787579.1">
    <property type="nucleotide sequence ID" value="XM_062931528.1"/>
</dbReference>
<gene>
    <name evidence="1" type="ORF">CDEST_15372</name>
</gene>
<protein>
    <submittedName>
        <fullName evidence="1">Uncharacterized protein</fullName>
    </submittedName>
</protein>
<accession>A0AAX4J449</accession>
<evidence type="ECO:0000313" key="1">
    <source>
        <dbReference type="EMBL" id="WQF90358.1"/>
    </source>
</evidence>
<evidence type="ECO:0000313" key="2">
    <source>
        <dbReference type="Proteomes" id="UP001322277"/>
    </source>
</evidence>
<keyword evidence="2" id="KW-1185">Reference proteome</keyword>
<dbReference type="AlphaFoldDB" id="A0AAX4J449"/>
<dbReference type="Proteomes" id="UP001322277">
    <property type="component" value="Chromosome 11"/>
</dbReference>
<sequence>MFSFVWVATRSRVYDPKIVSSREGSEFLASELSILAASQQDVRYRLSSFPARAVGAGDAWHSSVEEEILESDLFRAHLD</sequence>
<organism evidence="1 2">
    <name type="scientific">Colletotrichum destructivum</name>
    <dbReference type="NCBI Taxonomy" id="34406"/>
    <lineage>
        <taxon>Eukaryota</taxon>
        <taxon>Fungi</taxon>
        <taxon>Dikarya</taxon>
        <taxon>Ascomycota</taxon>
        <taxon>Pezizomycotina</taxon>
        <taxon>Sordariomycetes</taxon>
        <taxon>Hypocreomycetidae</taxon>
        <taxon>Glomerellales</taxon>
        <taxon>Glomerellaceae</taxon>
        <taxon>Colletotrichum</taxon>
        <taxon>Colletotrichum destructivum species complex</taxon>
    </lineage>
</organism>
<dbReference type="GeneID" id="87951872"/>
<dbReference type="KEGG" id="cdet:87951872"/>
<proteinExistence type="predicted"/>
<dbReference type="EMBL" id="CP137315">
    <property type="protein sequence ID" value="WQF90358.1"/>
    <property type="molecule type" value="Genomic_DNA"/>
</dbReference>
<reference evidence="2" key="1">
    <citation type="journal article" date="2023" name="bioRxiv">
        <title>Complete genome of the Medicago anthracnose fungus, Colletotrichum destructivum, reveals a mini-chromosome-like region within a core chromosome.</title>
        <authorList>
            <person name="Lapalu N."/>
            <person name="Simon A."/>
            <person name="Lu A."/>
            <person name="Plaumann P.-L."/>
            <person name="Amselem J."/>
            <person name="Pigne S."/>
            <person name="Auger A."/>
            <person name="Koch C."/>
            <person name="Dallery J.-F."/>
            <person name="O'Connell R.J."/>
        </authorList>
    </citation>
    <scope>NUCLEOTIDE SEQUENCE [LARGE SCALE GENOMIC DNA]</scope>
    <source>
        <strain evidence="2">CBS 520.97</strain>
    </source>
</reference>
<name>A0AAX4J449_9PEZI</name>